<evidence type="ECO:0000313" key="1">
    <source>
        <dbReference type="EMBL" id="GHF15265.1"/>
    </source>
</evidence>
<protein>
    <submittedName>
        <fullName evidence="1">Uncharacterized protein</fullName>
    </submittedName>
</protein>
<proteinExistence type="predicted"/>
<accession>A0ABQ3JE96</accession>
<evidence type="ECO:0000313" key="2">
    <source>
        <dbReference type="Proteomes" id="UP000605897"/>
    </source>
</evidence>
<gene>
    <name evidence="1" type="ORF">GCM10017786_56280</name>
</gene>
<sequence>MSRLISWVRPPMRPLTDSRSLRSCVAEGSMAYSAVTQPKPDPVRHRGTPSLTLAAQSTFVLPNSMSTEPAGHCWNPRVIFTSRSWSSFLPSFRTTRAA</sequence>
<dbReference type="Proteomes" id="UP000605897">
    <property type="component" value="Unassembled WGS sequence"/>
</dbReference>
<organism evidence="1 2">
    <name type="scientific">Amycolatopsis deserti</name>
    <dbReference type="NCBI Taxonomy" id="185696"/>
    <lineage>
        <taxon>Bacteria</taxon>
        <taxon>Bacillati</taxon>
        <taxon>Actinomycetota</taxon>
        <taxon>Actinomycetes</taxon>
        <taxon>Pseudonocardiales</taxon>
        <taxon>Pseudonocardiaceae</taxon>
        <taxon>Amycolatopsis</taxon>
    </lineage>
</organism>
<comment type="caution">
    <text evidence="1">The sequence shown here is derived from an EMBL/GenBank/DDBJ whole genome shotgun (WGS) entry which is preliminary data.</text>
</comment>
<keyword evidence="2" id="KW-1185">Reference proteome</keyword>
<reference evidence="2" key="1">
    <citation type="journal article" date="2019" name="Int. J. Syst. Evol. Microbiol.">
        <title>The Global Catalogue of Microorganisms (GCM) 10K type strain sequencing project: providing services to taxonomists for standard genome sequencing and annotation.</title>
        <authorList>
            <consortium name="The Broad Institute Genomics Platform"/>
            <consortium name="The Broad Institute Genome Sequencing Center for Infectious Disease"/>
            <person name="Wu L."/>
            <person name="Ma J."/>
        </authorList>
    </citation>
    <scope>NUCLEOTIDE SEQUENCE [LARGE SCALE GENOMIC DNA]</scope>
    <source>
        <strain evidence="2">CGMCC 4.7677</strain>
    </source>
</reference>
<dbReference type="EMBL" id="BNAU01000007">
    <property type="protein sequence ID" value="GHF15265.1"/>
    <property type="molecule type" value="Genomic_DNA"/>
</dbReference>
<name>A0ABQ3JE96_9PSEU</name>